<keyword evidence="2" id="KW-1185">Reference proteome</keyword>
<dbReference type="Proteomes" id="UP001341840">
    <property type="component" value="Unassembled WGS sequence"/>
</dbReference>
<accession>A0ABU6X8H9</accession>
<sequence length="140" mass="15667">MLVVFLDQIHSRLKNQIRGTSNAFKYSKIVMVPKLPENRSTRLARLLISDASKTTKSKRCIFGLANQGGFLANSTIVGLLTSPRLVVQTTSRRQFGIRARLGHHLALVKFYLVRGYEFGALLLRSVRVVVSAGRQLRRSG</sequence>
<name>A0ABU6X8H9_9FABA</name>
<evidence type="ECO:0000313" key="1">
    <source>
        <dbReference type="EMBL" id="MED6193539.1"/>
    </source>
</evidence>
<organism evidence="1 2">
    <name type="scientific">Stylosanthes scabra</name>
    <dbReference type="NCBI Taxonomy" id="79078"/>
    <lineage>
        <taxon>Eukaryota</taxon>
        <taxon>Viridiplantae</taxon>
        <taxon>Streptophyta</taxon>
        <taxon>Embryophyta</taxon>
        <taxon>Tracheophyta</taxon>
        <taxon>Spermatophyta</taxon>
        <taxon>Magnoliopsida</taxon>
        <taxon>eudicotyledons</taxon>
        <taxon>Gunneridae</taxon>
        <taxon>Pentapetalae</taxon>
        <taxon>rosids</taxon>
        <taxon>fabids</taxon>
        <taxon>Fabales</taxon>
        <taxon>Fabaceae</taxon>
        <taxon>Papilionoideae</taxon>
        <taxon>50 kb inversion clade</taxon>
        <taxon>dalbergioids sensu lato</taxon>
        <taxon>Dalbergieae</taxon>
        <taxon>Pterocarpus clade</taxon>
        <taxon>Stylosanthes</taxon>
    </lineage>
</organism>
<comment type="caution">
    <text evidence="1">The sequence shown here is derived from an EMBL/GenBank/DDBJ whole genome shotgun (WGS) entry which is preliminary data.</text>
</comment>
<protein>
    <submittedName>
        <fullName evidence="1">Uncharacterized protein</fullName>
    </submittedName>
</protein>
<dbReference type="EMBL" id="JASCZI010211514">
    <property type="protein sequence ID" value="MED6193539.1"/>
    <property type="molecule type" value="Genomic_DNA"/>
</dbReference>
<reference evidence="1 2" key="1">
    <citation type="journal article" date="2023" name="Plants (Basel)">
        <title>Bridging the Gap: Combining Genomics and Transcriptomics Approaches to Understand Stylosanthes scabra, an Orphan Legume from the Brazilian Caatinga.</title>
        <authorList>
            <person name="Ferreira-Neto J.R.C."/>
            <person name="da Silva M.D."/>
            <person name="Binneck E."/>
            <person name="de Melo N.F."/>
            <person name="da Silva R.H."/>
            <person name="de Melo A.L.T.M."/>
            <person name="Pandolfi V."/>
            <person name="Bustamante F.O."/>
            <person name="Brasileiro-Vidal A.C."/>
            <person name="Benko-Iseppon A.M."/>
        </authorList>
    </citation>
    <scope>NUCLEOTIDE SEQUENCE [LARGE SCALE GENOMIC DNA]</scope>
    <source>
        <tissue evidence="1">Leaves</tissue>
    </source>
</reference>
<evidence type="ECO:0000313" key="2">
    <source>
        <dbReference type="Proteomes" id="UP001341840"/>
    </source>
</evidence>
<proteinExistence type="predicted"/>
<gene>
    <name evidence="1" type="ORF">PIB30_020508</name>
</gene>